<reference evidence="1" key="1">
    <citation type="submission" date="2017-05" db="UniProtKB">
        <authorList>
            <consortium name="EnsemblMetazoa"/>
        </authorList>
    </citation>
    <scope>IDENTIFICATION</scope>
</reference>
<accession>A0A1X7UQA2</accession>
<name>A0A1X7UQA2_AMPQE</name>
<sequence>MCYYYYCNRTGTYSSRREGKRKLKILGTLKIGMHCTAFIRAKKYTSGEVVVEGCNHHTHEAELDHLHLLDSIRATIAAKLSDGVTISNILDSVRDNVESINRTALLCCQDVHNIKHQYNIEGIKHHENDHMSVSLWVDSSRSEAATDDDSDNPILIFEQLGHEQSNDIDDIGKNDFLIGIQTCLQRKILKKFGPAAICIDSTHGTIVYDVYLITILILDDLGGVPVKWIVSNREDSVILCQVLSTIKETLVYLSL</sequence>
<protein>
    <recommendedName>
        <fullName evidence="2">MULE transposase domain-containing protein</fullName>
    </recommendedName>
</protein>
<organism evidence="1">
    <name type="scientific">Amphimedon queenslandica</name>
    <name type="common">Sponge</name>
    <dbReference type="NCBI Taxonomy" id="400682"/>
    <lineage>
        <taxon>Eukaryota</taxon>
        <taxon>Metazoa</taxon>
        <taxon>Porifera</taxon>
        <taxon>Demospongiae</taxon>
        <taxon>Heteroscleromorpha</taxon>
        <taxon>Haplosclerida</taxon>
        <taxon>Niphatidae</taxon>
        <taxon>Amphimedon</taxon>
    </lineage>
</organism>
<proteinExistence type="predicted"/>
<evidence type="ECO:0000313" key="1">
    <source>
        <dbReference type="EnsemblMetazoa" id="Aqu2.1.29587_001"/>
    </source>
</evidence>
<dbReference type="AlphaFoldDB" id="A0A1X7UQA2"/>
<evidence type="ECO:0008006" key="2">
    <source>
        <dbReference type="Google" id="ProtNLM"/>
    </source>
</evidence>
<dbReference type="InParanoid" id="A0A1X7UQA2"/>
<dbReference type="OrthoDB" id="6341434at2759"/>
<dbReference type="EnsemblMetazoa" id="Aqu2.1.29587_001">
    <property type="protein sequence ID" value="Aqu2.1.29587_001"/>
    <property type="gene ID" value="Aqu2.1.29587"/>
</dbReference>
<dbReference type="eggNOG" id="ENOG502S45W">
    <property type="taxonomic scope" value="Eukaryota"/>
</dbReference>
<dbReference type="PANTHER" id="PTHR33936">
    <property type="entry name" value="PROTEIN CBG17840"/>
    <property type="match status" value="1"/>
</dbReference>
<dbReference type="PANTHER" id="PTHR33936:SF24">
    <property type="entry name" value="C2H2-TYPE DOMAIN-CONTAINING PROTEIN"/>
    <property type="match status" value="1"/>
</dbReference>
<dbReference type="InterPro" id="IPR052797">
    <property type="entry name" value="RegFact_GeneExpr_CellDeath"/>
</dbReference>